<keyword evidence="3" id="KW-0472">Membrane</keyword>
<feature type="domain" description="Methyl-accepting transducer" evidence="4">
    <location>
        <begin position="295"/>
        <end position="552"/>
    </location>
</feature>
<evidence type="ECO:0000256" key="3">
    <source>
        <dbReference type="SAM" id="Phobius"/>
    </source>
</evidence>
<dbReference type="PANTHER" id="PTHR32089:SF112">
    <property type="entry name" value="LYSOZYME-LIKE PROTEIN-RELATED"/>
    <property type="match status" value="1"/>
</dbReference>
<dbReference type="RefSeq" id="WP_242947536.1">
    <property type="nucleotide sequence ID" value="NZ_FQXJ01000008.1"/>
</dbReference>
<accession>A0A1M5YLG3</accession>
<dbReference type="EMBL" id="FQXJ01000008">
    <property type="protein sequence ID" value="SHI12917.1"/>
    <property type="molecule type" value="Genomic_DNA"/>
</dbReference>
<dbReference type="InterPro" id="IPR004089">
    <property type="entry name" value="MCPsignal_dom"/>
</dbReference>
<dbReference type="GO" id="GO:0016020">
    <property type="term" value="C:membrane"/>
    <property type="evidence" value="ECO:0007669"/>
    <property type="project" value="InterPro"/>
</dbReference>
<sequence>MNLGIRQNWTPLIFAVIMVLIGLVFKDTGYLFTILIVSIVGLIAIIHFQTHQTSKLLALSIETLKCGSLGDYLILEKGVRAIRMLSDELIRIKQSGNTDRMAVIKIQKELLSQNKQILALSSFWEPDAFDGKDDQFRNDEYYDKGRFTSYIYWENGGIEVTPLKNVYDEKWYSLPKQTRKIAILDPYEYELNGKSILMTSIMLPIIIKGKFLGAIGTDIQLKEVKEIKKDVVFYDNPYRTLNFHSIMEDVQQRKDEFGILAQVICAANINQREILKHLSVTSHQVATTAQELTTISQQSAIAVEEVAKTIEQIAGSATDQVRDTENGVQQMTQLGEIIFKNQQNLQDVNDSIEFVETMKTEGSIAIKDLTVRTEERERYTERIRERINETNQSAEKIHTASQMIQAIADQTNLLALNAAIEAARAGEAGRGFAVVSEEIRKLAEQSTQSTRDIELIVQELQSNSQNAVDVIAKSSAIAQKQEDSILITIERFKGIAVAIEKTKAIMNTLNLSGQEMEKKKVQIIEILKNLASIAETNAASTEQVSATSEEQAASMTEIANASQGMSELAKELQQSFDKFDIN</sequence>
<dbReference type="SUPFAM" id="SSF58104">
    <property type="entry name" value="Methyl-accepting chemotaxis protein (MCP) signaling domain"/>
    <property type="match status" value="1"/>
</dbReference>
<feature type="transmembrane region" description="Helical" evidence="3">
    <location>
        <begin position="31"/>
        <end position="48"/>
    </location>
</feature>
<evidence type="ECO:0000256" key="1">
    <source>
        <dbReference type="ARBA" id="ARBA00023224"/>
    </source>
</evidence>
<dbReference type="SMART" id="SM00283">
    <property type="entry name" value="MA"/>
    <property type="match status" value="1"/>
</dbReference>
<organism evidence="5 6">
    <name type="scientific">Desulfosporosinus lacus DSM 15449</name>
    <dbReference type="NCBI Taxonomy" id="1121420"/>
    <lineage>
        <taxon>Bacteria</taxon>
        <taxon>Bacillati</taxon>
        <taxon>Bacillota</taxon>
        <taxon>Clostridia</taxon>
        <taxon>Eubacteriales</taxon>
        <taxon>Desulfitobacteriaceae</taxon>
        <taxon>Desulfosporosinus</taxon>
    </lineage>
</organism>
<dbReference type="STRING" id="1121420.SAMN02746098_02538"/>
<dbReference type="Proteomes" id="UP000183954">
    <property type="component" value="Unassembled WGS sequence"/>
</dbReference>
<evidence type="ECO:0000256" key="2">
    <source>
        <dbReference type="PROSITE-ProRule" id="PRU00284"/>
    </source>
</evidence>
<protein>
    <submittedName>
        <fullName evidence="5">Methyl-accepting chemotaxis sensory transducer with Cache sensor</fullName>
    </submittedName>
</protein>
<keyword evidence="3" id="KW-0812">Transmembrane</keyword>
<dbReference type="AlphaFoldDB" id="A0A1M5YLG3"/>
<feature type="transmembrane region" description="Helical" evidence="3">
    <location>
        <begin position="9"/>
        <end position="25"/>
    </location>
</feature>
<reference evidence="6" key="1">
    <citation type="submission" date="2016-11" db="EMBL/GenBank/DDBJ databases">
        <authorList>
            <person name="Varghese N."/>
            <person name="Submissions S."/>
        </authorList>
    </citation>
    <scope>NUCLEOTIDE SEQUENCE [LARGE SCALE GENOMIC DNA]</scope>
    <source>
        <strain evidence="6">DSM 15449</strain>
    </source>
</reference>
<keyword evidence="1 2" id="KW-0807">Transducer</keyword>
<dbReference type="Gene3D" id="1.10.287.950">
    <property type="entry name" value="Methyl-accepting chemotaxis protein"/>
    <property type="match status" value="1"/>
</dbReference>
<evidence type="ECO:0000259" key="4">
    <source>
        <dbReference type="PROSITE" id="PS50111"/>
    </source>
</evidence>
<dbReference type="Pfam" id="PF22673">
    <property type="entry name" value="MCP-like_PDC_1"/>
    <property type="match status" value="1"/>
</dbReference>
<evidence type="ECO:0000313" key="6">
    <source>
        <dbReference type="Proteomes" id="UP000183954"/>
    </source>
</evidence>
<dbReference type="CDD" id="cd12913">
    <property type="entry name" value="PDC1_MCP_like"/>
    <property type="match status" value="1"/>
</dbReference>
<dbReference type="Gene3D" id="3.30.450.20">
    <property type="entry name" value="PAS domain"/>
    <property type="match status" value="1"/>
</dbReference>
<keyword evidence="6" id="KW-1185">Reference proteome</keyword>
<dbReference type="PANTHER" id="PTHR32089">
    <property type="entry name" value="METHYL-ACCEPTING CHEMOTAXIS PROTEIN MCPB"/>
    <property type="match status" value="1"/>
</dbReference>
<dbReference type="PROSITE" id="PS50111">
    <property type="entry name" value="CHEMOTAXIS_TRANSDUC_2"/>
    <property type="match status" value="1"/>
</dbReference>
<dbReference type="GO" id="GO:0007165">
    <property type="term" value="P:signal transduction"/>
    <property type="evidence" value="ECO:0007669"/>
    <property type="project" value="UniProtKB-KW"/>
</dbReference>
<proteinExistence type="predicted"/>
<evidence type="ECO:0000313" key="5">
    <source>
        <dbReference type="EMBL" id="SHI12917.1"/>
    </source>
</evidence>
<name>A0A1M5YLG3_9FIRM</name>
<dbReference type="Pfam" id="PF00015">
    <property type="entry name" value="MCPsignal"/>
    <property type="match status" value="1"/>
</dbReference>
<keyword evidence="3" id="KW-1133">Transmembrane helix</keyword>
<gene>
    <name evidence="5" type="ORF">SAMN02746098_02538</name>
</gene>